<keyword evidence="5" id="KW-1185">Reference proteome</keyword>
<evidence type="ECO:0000259" key="3">
    <source>
        <dbReference type="Pfam" id="PF01370"/>
    </source>
</evidence>
<dbReference type="RefSeq" id="WP_160551481.1">
    <property type="nucleotide sequence ID" value="NZ_CP047650.1"/>
</dbReference>
<dbReference type="CDD" id="cd08946">
    <property type="entry name" value="SDR_e"/>
    <property type="match status" value="1"/>
</dbReference>
<organism evidence="4 5">
    <name type="scientific">Xylophilus rhododendri</name>
    <dbReference type="NCBI Taxonomy" id="2697032"/>
    <lineage>
        <taxon>Bacteria</taxon>
        <taxon>Pseudomonadati</taxon>
        <taxon>Pseudomonadota</taxon>
        <taxon>Betaproteobacteria</taxon>
        <taxon>Burkholderiales</taxon>
        <taxon>Xylophilus</taxon>
    </lineage>
</organism>
<name>A0A857J218_9BURK</name>
<protein>
    <submittedName>
        <fullName evidence="4">NAD-dependent epimerase/dehydratase family protein</fullName>
    </submittedName>
</protein>
<dbReference type="InterPro" id="IPR020904">
    <property type="entry name" value="Sc_DH/Rdtase_CS"/>
</dbReference>
<evidence type="ECO:0000313" key="4">
    <source>
        <dbReference type="EMBL" id="QHI97964.1"/>
    </source>
</evidence>
<dbReference type="AlphaFoldDB" id="A0A857J218"/>
<dbReference type="Proteomes" id="UP000464787">
    <property type="component" value="Chromosome"/>
</dbReference>
<feature type="domain" description="NAD-dependent epimerase/dehydratase" evidence="3">
    <location>
        <begin position="3"/>
        <end position="222"/>
    </location>
</feature>
<dbReference type="Pfam" id="PF01370">
    <property type="entry name" value="Epimerase"/>
    <property type="match status" value="1"/>
</dbReference>
<accession>A0A857J218</accession>
<dbReference type="InterPro" id="IPR001509">
    <property type="entry name" value="Epimerase_deHydtase"/>
</dbReference>
<evidence type="ECO:0000256" key="1">
    <source>
        <dbReference type="ARBA" id="ARBA00005125"/>
    </source>
</evidence>
<evidence type="ECO:0000313" key="5">
    <source>
        <dbReference type="Proteomes" id="UP000464787"/>
    </source>
</evidence>
<sequence>MRIFLTGATGFVGRHVLAALLADGHSVRALDRAGLAVAPAGAALAWLPRALHEIGPADLADVDVLVHLASAGVPPQLADAPTLLRINVEEQTRLLTLAADGGVRRWVLAGSVAEYGRSADGGDAIPPDAPLLPTEGYAASKAAGFVLAHALAVERGVELAYLRLCPAFGEGQHAHNLWPALRDAALEGRDFAMTAGEQLRDYVPVARVAAAFVHAVRRQDLRPGQPWVRNVGSGQPVSVRQFAEHWWRHWQAPGRLLAGSLPYRPHEPMRFVPRIDDDVWPAD</sequence>
<dbReference type="PROSITE" id="PS00061">
    <property type="entry name" value="ADH_SHORT"/>
    <property type="match status" value="1"/>
</dbReference>
<comment type="pathway">
    <text evidence="1">Bacterial outer membrane biogenesis; LPS O-antigen biosynthesis.</text>
</comment>
<evidence type="ECO:0000256" key="2">
    <source>
        <dbReference type="ARBA" id="ARBA00007637"/>
    </source>
</evidence>
<dbReference type="Gene3D" id="3.40.50.720">
    <property type="entry name" value="NAD(P)-binding Rossmann-like Domain"/>
    <property type="match status" value="1"/>
</dbReference>
<proteinExistence type="inferred from homology"/>
<dbReference type="PANTHER" id="PTHR43000">
    <property type="entry name" value="DTDP-D-GLUCOSE 4,6-DEHYDRATASE-RELATED"/>
    <property type="match status" value="1"/>
</dbReference>
<dbReference type="SUPFAM" id="SSF51735">
    <property type="entry name" value="NAD(P)-binding Rossmann-fold domains"/>
    <property type="match status" value="1"/>
</dbReference>
<dbReference type="KEGG" id="xyk:GT347_08135"/>
<comment type="similarity">
    <text evidence="2">Belongs to the NAD(P)-dependent epimerase/dehydratase family.</text>
</comment>
<gene>
    <name evidence="4" type="ORF">GT347_08135</name>
</gene>
<dbReference type="EMBL" id="CP047650">
    <property type="protein sequence ID" value="QHI97964.1"/>
    <property type="molecule type" value="Genomic_DNA"/>
</dbReference>
<reference evidence="4 5" key="1">
    <citation type="submission" date="2020-01" db="EMBL/GenBank/DDBJ databases">
        <title>Genome sequencing of strain KACC 21265.</title>
        <authorList>
            <person name="Heo J."/>
            <person name="Kim S.-J."/>
            <person name="Kim J.-S."/>
            <person name="Hong S.-B."/>
            <person name="Kwon S.-W."/>
        </authorList>
    </citation>
    <scope>NUCLEOTIDE SEQUENCE [LARGE SCALE GENOMIC DNA]</scope>
    <source>
        <strain evidence="4 5">KACC 21265</strain>
    </source>
</reference>
<dbReference type="InterPro" id="IPR036291">
    <property type="entry name" value="NAD(P)-bd_dom_sf"/>
</dbReference>